<name>A0ABR6VIX8_9FIRM</name>
<dbReference type="InterPro" id="IPR000415">
    <property type="entry name" value="Nitroreductase-like"/>
</dbReference>
<dbReference type="Pfam" id="PF00881">
    <property type="entry name" value="Nitroreductase"/>
    <property type="match status" value="1"/>
</dbReference>
<dbReference type="SUPFAM" id="SSF55469">
    <property type="entry name" value="FMN-dependent nitroreductase-like"/>
    <property type="match status" value="1"/>
</dbReference>
<comment type="caution">
    <text evidence="5">The sequence shown here is derived from an EMBL/GenBank/DDBJ whole genome shotgun (WGS) entry which is preliminary data.</text>
</comment>
<dbReference type="EMBL" id="JACOGK010000005">
    <property type="protein sequence ID" value="MBC3536151.1"/>
    <property type="molecule type" value="Genomic_DNA"/>
</dbReference>
<sequence>MEVATAINERRSIRKYTPEPLTREEIEKILTAGMMAPSSSNLQPWYFVVIESKENMERLKDIMAIATNNLMPYFKSRFAKHPQVIADTSAFVRLLGGAPVCILAFLLKDDYTLRLSAIQSVAAAIENMLLTATDMNLGSCWLTAPLSGGVDDQIHAAFAPDKGELVAMVTLGHPDQAPAAPRRKDGRYTII</sequence>
<dbReference type="Proteomes" id="UP000606870">
    <property type="component" value="Unassembled WGS sequence"/>
</dbReference>
<evidence type="ECO:0000259" key="4">
    <source>
        <dbReference type="Pfam" id="PF00881"/>
    </source>
</evidence>
<dbReference type="InterPro" id="IPR050627">
    <property type="entry name" value="Nitroreductase/BluB"/>
</dbReference>
<keyword evidence="6" id="KW-1185">Reference proteome</keyword>
<dbReference type="RefSeq" id="WP_186502309.1">
    <property type="nucleotide sequence ID" value="NZ_JACOGK010000005.1"/>
</dbReference>
<organism evidence="5 6">
    <name type="scientific">Megasphaera hominis</name>
    <dbReference type="NCBI Taxonomy" id="159836"/>
    <lineage>
        <taxon>Bacteria</taxon>
        <taxon>Bacillati</taxon>
        <taxon>Bacillota</taxon>
        <taxon>Negativicutes</taxon>
        <taxon>Veillonellales</taxon>
        <taxon>Veillonellaceae</taxon>
        <taxon>Megasphaera</taxon>
    </lineage>
</organism>
<evidence type="ECO:0000313" key="6">
    <source>
        <dbReference type="Proteomes" id="UP000606870"/>
    </source>
</evidence>
<reference evidence="5 6" key="1">
    <citation type="submission" date="2020-08" db="EMBL/GenBank/DDBJ databases">
        <authorList>
            <person name="Liu C."/>
            <person name="Sun Q."/>
        </authorList>
    </citation>
    <scope>NUCLEOTIDE SEQUENCE [LARGE SCALE GENOMIC DNA]</scope>
    <source>
        <strain evidence="5 6">NSJ-59</strain>
    </source>
</reference>
<dbReference type="PANTHER" id="PTHR23026">
    <property type="entry name" value="NADPH NITROREDUCTASE"/>
    <property type="match status" value="1"/>
</dbReference>
<protein>
    <submittedName>
        <fullName evidence="5">Nitroreductase family protein</fullName>
    </submittedName>
</protein>
<proteinExistence type="predicted"/>
<feature type="domain" description="Nitroreductase" evidence="4">
    <location>
        <begin position="7"/>
        <end position="173"/>
    </location>
</feature>
<dbReference type="Gene3D" id="3.40.109.10">
    <property type="entry name" value="NADH Oxidase"/>
    <property type="match status" value="1"/>
</dbReference>
<evidence type="ECO:0000256" key="2">
    <source>
        <dbReference type="ARBA" id="ARBA00022643"/>
    </source>
</evidence>
<dbReference type="InterPro" id="IPR029479">
    <property type="entry name" value="Nitroreductase"/>
</dbReference>
<keyword evidence="2" id="KW-0288">FMN</keyword>
<evidence type="ECO:0000313" key="5">
    <source>
        <dbReference type="EMBL" id="MBC3536151.1"/>
    </source>
</evidence>
<dbReference type="PANTHER" id="PTHR23026:SF90">
    <property type="entry name" value="IODOTYROSINE DEIODINASE 1"/>
    <property type="match status" value="1"/>
</dbReference>
<gene>
    <name evidence="5" type="ORF">H8J70_02610</name>
</gene>
<keyword evidence="3" id="KW-0560">Oxidoreductase</keyword>
<accession>A0ABR6VIX8</accession>
<evidence type="ECO:0000256" key="3">
    <source>
        <dbReference type="ARBA" id="ARBA00023002"/>
    </source>
</evidence>
<evidence type="ECO:0000256" key="1">
    <source>
        <dbReference type="ARBA" id="ARBA00022630"/>
    </source>
</evidence>
<keyword evidence="1" id="KW-0285">Flavoprotein</keyword>